<gene>
    <name evidence="3" type="ORF">O181_048454</name>
</gene>
<evidence type="ECO:0000256" key="1">
    <source>
        <dbReference type="SAM" id="MobiDB-lite"/>
    </source>
</evidence>
<comment type="caution">
    <text evidence="3">The sequence shown here is derived from an EMBL/GenBank/DDBJ whole genome shotgun (WGS) entry which is preliminary data.</text>
</comment>
<feature type="region of interest" description="Disordered" evidence="1">
    <location>
        <begin position="37"/>
        <end position="67"/>
    </location>
</feature>
<proteinExistence type="predicted"/>
<dbReference type="Proteomes" id="UP000765509">
    <property type="component" value="Unassembled WGS sequence"/>
</dbReference>
<dbReference type="EMBL" id="AVOT02020512">
    <property type="protein sequence ID" value="MBW0508739.1"/>
    <property type="molecule type" value="Genomic_DNA"/>
</dbReference>
<evidence type="ECO:0000313" key="3">
    <source>
        <dbReference type="EMBL" id="MBW0508739.1"/>
    </source>
</evidence>
<dbReference type="InterPro" id="IPR013177">
    <property type="entry name" value="Ribosomal_mS38_C"/>
</dbReference>
<protein>
    <recommendedName>
        <fullName evidence="2">Ribosomal protein mS38 C-terminal domain-containing protein</fullName>
    </recommendedName>
</protein>
<evidence type="ECO:0000259" key="2">
    <source>
        <dbReference type="SMART" id="SM01155"/>
    </source>
</evidence>
<organism evidence="3 4">
    <name type="scientific">Austropuccinia psidii MF-1</name>
    <dbReference type="NCBI Taxonomy" id="1389203"/>
    <lineage>
        <taxon>Eukaryota</taxon>
        <taxon>Fungi</taxon>
        <taxon>Dikarya</taxon>
        <taxon>Basidiomycota</taxon>
        <taxon>Pucciniomycotina</taxon>
        <taxon>Pucciniomycetes</taxon>
        <taxon>Pucciniales</taxon>
        <taxon>Sphaerophragmiaceae</taxon>
        <taxon>Austropuccinia</taxon>
    </lineage>
</organism>
<dbReference type="Pfam" id="PF08213">
    <property type="entry name" value="COX24_C"/>
    <property type="match status" value="1"/>
</dbReference>
<feature type="region of interest" description="Disordered" evidence="1">
    <location>
        <begin position="504"/>
        <end position="528"/>
    </location>
</feature>
<feature type="compositionally biased region" description="Polar residues" evidence="1">
    <location>
        <begin position="47"/>
        <end position="67"/>
    </location>
</feature>
<dbReference type="OrthoDB" id="2507618at2759"/>
<dbReference type="AlphaFoldDB" id="A0A9Q3DT13"/>
<accession>A0A9Q3DT13</accession>
<evidence type="ECO:0000313" key="4">
    <source>
        <dbReference type="Proteomes" id="UP000765509"/>
    </source>
</evidence>
<dbReference type="SMART" id="SM01155">
    <property type="entry name" value="DUF1713"/>
    <property type="match status" value="1"/>
</dbReference>
<sequence length="528" mass="59921">MVGLISSRLPLRFPIFQSINFFPSSKSSTCPSRFYSFESGGKRKPSNRSSLQSNGNQVASNSSDQVVKNKSTKILGHGRRFNQRSLLQSNSSSHSDSSISNNHQSLLKLKLPFQPLSSDHLSHLRPKTLFVDLFFSIQRPLLEIEIIPSHRRSITSESKSAKSVPQHLDSLSPDHSNHSSFDQLDIPSPSDPAFKQPQSSSTQSFSTVDDKSDHHQTWLESLDPYSAYLLTEPEGVNPIWSTDLKHYLACRQPLIPPPLPQPSSMVGALSNAQLQSQSETSNRHISIALQAPLDQDRQQAIDYLTPYGHASANNFVHHRQNELKIVQKQALDSALDKLPSIAQDSLTLTIQAARFLYSGMTANRWPTATQWALIESRFEAAQKFYNKPGNSRSKMTSTLEQLPPIRGQEKPWKSRRSRHQARYPVFQLKQVGDQPTLIISFTSQQLTQIMKYGQQILKQNIQIENVPKSIKETLERFVIIGEDPGINENCQVVELDSVFRKKKRKMKVHKYKKRRKARRTLRKRQGRG</sequence>
<feature type="region of interest" description="Disordered" evidence="1">
    <location>
        <begin position="156"/>
        <end position="209"/>
    </location>
</feature>
<name>A0A9Q3DT13_9BASI</name>
<feature type="domain" description="Ribosomal protein mS38 C-terminal" evidence="2">
    <location>
        <begin position="494"/>
        <end position="527"/>
    </location>
</feature>
<feature type="compositionally biased region" description="Low complexity" evidence="1">
    <location>
        <begin position="198"/>
        <end position="207"/>
    </location>
</feature>
<keyword evidence="4" id="KW-1185">Reference proteome</keyword>
<reference evidence="3" key="1">
    <citation type="submission" date="2021-03" db="EMBL/GenBank/DDBJ databases">
        <title>Draft genome sequence of rust myrtle Austropuccinia psidii MF-1, a brazilian biotype.</title>
        <authorList>
            <person name="Quecine M.C."/>
            <person name="Pachon D.M.R."/>
            <person name="Bonatelli M.L."/>
            <person name="Correr F.H."/>
            <person name="Franceschini L.M."/>
            <person name="Leite T.F."/>
            <person name="Margarido G.R.A."/>
            <person name="Almeida C.A."/>
            <person name="Ferrarezi J.A."/>
            <person name="Labate C.A."/>
        </authorList>
    </citation>
    <scope>NUCLEOTIDE SEQUENCE</scope>
    <source>
        <strain evidence="3">MF-1</strain>
    </source>
</reference>